<dbReference type="PANTHER" id="PTHR10044:SF139">
    <property type="entry name" value="DEATH-ASSOCIATED INHIBITOR OF APOPTOSIS 2"/>
    <property type="match status" value="1"/>
</dbReference>
<dbReference type="PROSITE" id="PS50089">
    <property type="entry name" value="ZF_RING_2"/>
    <property type="match status" value="1"/>
</dbReference>
<evidence type="ECO:0000313" key="7">
    <source>
        <dbReference type="Proteomes" id="UP000092462"/>
    </source>
</evidence>
<dbReference type="Gene3D" id="3.30.40.10">
    <property type="entry name" value="Zinc/RING finger domain, C3HC4 (zinc finger)"/>
    <property type="match status" value="1"/>
</dbReference>
<dbReference type="PANTHER" id="PTHR10044">
    <property type="entry name" value="INHIBITOR OF APOPTOSIS"/>
    <property type="match status" value="1"/>
</dbReference>
<dbReference type="SUPFAM" id="SSF57850">
    <property type="entry name" value="RING/U-box"/>
    <property type="match status" value="1"/>
</dbReference>
<evidence type="ECO:0000313" key="6">
    <source>
        <dbReference type="EnsemblMetazoa" id="PPAI004307-PA"/>
    </source>
</evidence>
<keyword evidence="1" id="KW-0479">Metal-binding</keyword>
<keyword evidence="2" id="KW-0863">Zinc-finger</keyword>
<dbReference type="InterPro" id="IPR032675">
    <property type="entry name" value="LRR_dom_sf"/>
</dbReference>
<protein>
    <submittedName>
        <fullName evidence="6">Uncharacterized protein</fullName>
    </submittedName>
</protein>
<feature type="region of interest" description="Disordered" evidence="5">
    <location>
        <begin position="1"/>
        <end position="21"/>
    </location>
</feature>
<dbReference type="SUPFAM" id="SSF52058">
    <property type="entry name" value="L domain-like"/>
    <property type="match status" value="1"/>
</dbReference>
<keyword evidence="3" id="KW-0862">Zinc</keyword>
<dbReference type="VEuPathDB" id="VectorBase:PPAPM1_000080"/>
<dbReference type="EMBL" id="AJVK01012976">
    <property type="status" value="NOT_ANNOTATED_CDS"/>
    <property type="molecule type" value="Genomic_DNA"/>
</dbReference>
<feature type="region of interest" description="Disordered" evidence="5">
    <location>
        <begin position="584"/>
        <end position="621"/>
    </location>
</feature>
<evidence type="ECO:0000256" key="5">
    <source>
        <dbReference type="SAM" id="MobiDB-lite"/>
    </source>
</evidence>
<dbReference type="GO" id="GO:0043066">
    <property type="term" value="P:negative regulation of apoptotic process"/>
    <property type="evidence" value="ECO:0007669"/>
    <property type="project" value="TreeGrafter"/>
</dbReference>
<feature type="compositionally biased region" description="Basic and acidic residues" evidence="5">
    <location>
        <begin position="1"/>
        <end position="11"/>
    </location>
</feature>
<dbReference type="InterPro" id="IPR001611">
    <property type="entry name" value="Leu-rich_rpt"/>
</dbReference>
<dbReference type="PROSITE" id="PS51450">
    <property type="entry name" value="LRR"/>
    <property type="match status" value="1"/>
</dbReference>
<accession>A0A1B0D9J5</accession>
<evidence type="ECO:0000256" key="2">
    <source>
        <dbReference type="ARBA" id="ARBA00022771"/>
    </source>
</evidence>
<dbReference type="InterPro" id="IPR001841">
    <property type="entry name" value="Znf_RING"/>
</dbReference>
<dbReference type="AlphaFoldDB" id="A0A1B0D9J5"/>
<keyword evidence="7" id="KW-1185">Reference proteome</keyword>
<evidence type="ECO:0000256" key="3">
    <source>
        <dbReference type="ARBA" id="ARBA00022833"/>
    </source>
</evidence>
<reference evidence="6" key="1">
    <citation type="submission" date="2022-08" db="UniProtKB">
        <authorList>
            <consortium name="EnsemblMetazoa"/>
        </authorList>
    </citation>
    <scope>IDENTIFICATION</scope>
    <source>
        <strain evidence="6">Israel</strain>
    </source>
</reference>
<evidence type="ECO:0000256" key="4">
    <source>
        <dbReference type="SAM" id="Coils"/>
    </source>
</evidence>
<dbReference type="GO" id="GO:0043027">
    <property type="term" value="F:cysteine-type endopeptidase inhibitor activity involved in apoptotic process"/>
    <property type="evidence" value="ECO:0007669"/>
    <property type="project" value="TreeGrafter"/>
</dbReference>
<dbReference type="GO" id="GO:0005634">
    <property type="term" value="C:nucleus"/>
    <property type="evidence" value="ECO:0007669"/>
    <property type="project" value="TreeGrafter"/>
</dbReference>
<keyword evidence="4" id="KW-0175">Coiled coil</keyword>
<evidence type="ECO:0000256" key="1">
    <source>
        <dbReference type="ARBA" id="ARBA00022723"/>
    </source>
</evidence>
<dbReference type="GO" id="GO:0005737">
    <property type="term" value="C:cytoplasm"/>
    <property type="evidence" value="ECO:0007669"/>
    <property type="project" value="TreeGrafter"/>
</dbReference>
<dbReference type="GO" id="GO:0008270">
    <property type="term" value="F:zinc ion binding"/>
    <property type="evidence" value="ECO:0007669"/>
    <property type="project" value="UniProtKB-KW"/>
</dbReference>
<feature type="coiled-coil region" evidence="4">
    <location>
        <begin position="438"/>
        <end position="490"/>
    </location>
</feature>
<name>A0A1B0D9J5_PHLPP</name>
<dbReference type="InterPro" id="IPR050784">
    <property type="entry name" value="IAP"/>
</dbReference>
<dbReference type="CDD" id="cd16515">
    <property type="entry name" value="RING-HC_LRSAM1"/>
    <property type="match status" value="1"/>
</dbReference>
<dbReference type="EnsemblMetazoa" id="PPAI004307-RA">
    <property type="protein sequence ID" value="PPAI004307-PA"/>
    <property type="gene ID" value="PPAI004307"/>
</dbReference>
<dbReference type="GO" id="GO:0061630">
    <property type="term" value="F:ubiquitin protein ligase activity"/>
    <property type="evidence" value="ECO:0007669"/>
    <property type="project" value="TreeGrafter"/>
</dbReference>
<dbReference type="VEuPathDB" id="VectorBase:PPAI004307"/>
<feature type="compositionally biased region" description="Basic and acidic residues" evidence="5">
    <location>
        <begin position="599"/>
        <end position="615"/>
    </location>
</feature>
<proteinExistence type="predicted"/>
<dbReference type="GO" id="GO:0031398">
    <property type="term" value="P:positive regulation of protein ubiquitination"/>
    <property type="evidence" value="ECO:0007669"/>
    <property type="project" value="TreeGrafter"/>
</dbReference>
<dbReference type="FunFam" id="1.10.1170.10:FF:000002">
    <property type="entry name" value="Baculoviral IAP repeat containing 7"/>
    <property type="match status" value="1"/>
</dbReference>
<sequence>MGCRISSHDSDSSPPDTMFRASNSDQVNFKARLEKKLCLARETPEPIFDLSQCNLKEIPQGVFVLCKVLRKESLLLSENKLPALNQLTTLPPTLNRLRKLEFLDIAENCLQSIEQVSCMLHLRILNVRGNPGLRTISPQLATCESLVDFVLDGNTVEDPPKDVTQRGTLAILQYLATGLPPEGEFTVPDSPVETAVAATEDFLAGERGMTRNFTERDERQRLERFMQLEKEALEKDQELEAKLHMQQQKKREELLKELLHQQTESDQKVAQLQQEKEVDRNRLITDILREEERWSGIMDKLISLKGAPDPALLEQERLEQEKLLEQLRIHQSDLRKQEILGAMTDLLTNEVNRVINYQEKRDEASRDVLARECATNDILEEVFKNHSNDRKQIVTEINRDEELQKAAVATLISKNDARSWGLVEQLRIVEGQLAAMSVFEMEKKKLATEEQIQDLAEKRLNLTLILVDLLGQQEQRRQQLLDTLAFMENSRNDRQDFWLLHYQRLLDAQPEELEFHSVDPLLGYNFLLNGVVHCLPFLSRLWHNKAIAIENITEDDLIEAGIKKEKDREGIIKSIRDFVASSRLGDDDDLQKPTAPSRSESEESPQKSLESEGAAKTENSGSEFQEATAECVICMDEKVGIIFIPCGHLCVCSGCHQSVANCPMCRATIDQRIRVIQP</sequence>
<dbReference type="Proteomes" id="UP000092462">
    <property type="component" value="Unassembled WGS sequence"/>
</dbReference>
<organism evidence="6 7">
    <name type="scientific">Phlebotomus papatasi</name>
    <name type="common">Sandfly</name>
    <dbReference type="NCBI Taxonomy" id="29031"/>
    <lineage>
        <taxon>Eukaryota</taxon>
        <taxon>Metazoa</taxon>
        <taxon>Ecdysozoa</taxon>
        <taxon>Arthropoda</taxon>
        <taxon>Hexapoda</taxon>
        <taxon>Insecta</taxon>
        <taxon>Pterygota</taxon>
        <taxon>Neoptera</taxon>
        <taxon>Endopterygota</taxon>
        <taxon>Diptera</taxon>
        <taxon>Nematocera</taxon>
        <taxon>Psychodoidea</taxon>
        <taxon>Psychodidae</taxon>
        <taxon>Phlebotomus</taxon>
        <taxon>Phlebotomus</taxon>
    </lineage>
</organism>
<dbReference type="GO" id="GO:0051726">
    <property type="term" value="P:regulation of cell cycle"/>
    <property type="evidence" value="ECO:0007669"/>
    <property type="project" value="TreeGrafter"/>
</dbReference>
<dbReference type="Pfam" id="PF13920">
    <property type="entry name" value="zf-C3HC4_3"/>
    <property type="match status" value="1"/>
</dbReference>
<dbReference type="Gene3D" id="3.80.10.10">
    <property type="entry name" value="Ribonuclease Inhibitor"/>
    <property type="match status" value="1"/>
</dbReference>
<dbReference type="InterPro" id="IPR013083">
    <property type="entry name" value="Znf_RING/FYVE/PHD"/>
</dbReference>